<evidence type="ECO:0000313" key="4">
    <source>
        <dbReference type="Proteomes" id="UP000294513"/>
    </source>
</evidence>
<dbReference type="NCBIfam" id="TIGR00976">
    <property type="entry name" value="CocE_NonD"/>
    <property type="match status" value="2"/>
</dbReference>
<dbReference type="Pfam" id="PF02129">
    <property type="entry name" value="Peptidase_S15"/>
    <property type="match status" value="1"/>
</dbReference>
<dbReference type="SUPFAM" id="SSF53474">
    <property type="entry name" value="alpha/beta-Hydrolases"/>
    <property type="match status" value="1"/>
</dbReference>
<dbReference type="InterPro" id="IPR000383">
    <property type="entry name" value="Xaa-Pro-like_dom"/>
</dbReference>
<dbReference type="EMBL" id="SMKU01000614">
    <property type="protein sequence ID" value="TDD60405.1"/>
    <property type="molecule type" value="Genomic_DNA"/>
</dbReference>
<evidence type="ECO:0000256" key="1">
    <source>
        <dbReference type="ARBA" id="ARBA00022801"/>
    </source>
</evidence>
<keyword evidence="4" id="KW-1185">Reference proteome</keyword>
<dbReference type="InterPro" id="IPR008979">
    <property type="entry name" value="Galactose-bd-like_sf"/>
</dbReference>
<dbReference type="PANTHER" id="PTHR43056">
    <property type="entry name" value="PEPTIDASE S9 PROLYL OLIGOPEPTIDASE"/>
    <property type="match status" value="1"/>
</dbReference>
<keyword evidence="1 3" id="KW-0378">Hydrolase</keyword>
<name>A0A4R4ZP21_9ACTN</name>
<sequence length="623" mass="67967">MYHTALESDLMVPMRDGVRLATDVYRPAGQDGVVGAALPALLVRTPYDKSAAGEDSEWAHWFTARGYVVVIQDCRGCFGSEGELGFLGCEAEDGQDTVGWVRAQPWCDGQVGMWGTSYVGWTQTATAAAGTEGLAAIVPNQSGANGYTSSIRHGGALELRWIAWMFWHSARNTQAALKARAWVDAALNSDPITFGQWLRRWPIRPGVTQLAVVPPYERLAFALLTHDRYDDFWTNPGINPAAHLDRFTDVPTLLMGGWYDSYTRATFELFEGLSACKAGPVKLIVGPWSHDRTGETSAGDLWFGQDAAIDKIGTHLRWYDRWLKGRPNGADHDPPVRIFVMGGGSGARGPEGRLSHGGRWRDEFEWPLARTVHVPYYLHQDGGLGLRPPAVDRSSTTYRFDPADPVPSIGGNVSSLFEAPGLPSGITDPGDAFLFEGVQALVEPGGFDQRESAGLYGCRPPYLPLAARADVLVFQTDPLVDDLEVTGPIEVRLWVATTAADTDFTAKLIDLYPPSGAHPRGYALNLTDSIIRLRFRVGGPPSPLPPGQITQVTITLYPTSNLFVAGHRIRVDISSSNHPRFDVNPNTGEAPGTRRRHVIADNTVFHDTQRASHIVLPTVPCPG</sequence>
<evidence type="ECO:0000259" key="2">
    <source>
        <dbReference type="SMART" id="SM00939"/>
    </source>
</evidence>
<feature type="domain" description="Xaa-Pro dipeptidyl-peptidase C-terminal" evidence="2">
    <location>
        <begin position="316"/>
        <end position="615"/>
    </location>
</feature>
<evidence type="ECO:0000313" key="3">
    <source>
        <dbReference type="EMBL" id="TDD60405.1"/>
    </source>
</evidence>
<dbReference type="AlphaFoldDB" id="A0A4R4ZP21"/>
<dbReference type="SMART" id="SM00939">
    <property type="entry name" value="PepX_C"/>
    <property type="match status" value="1"/>
</dbReference>
<dbReference type="Pfam" id="PF08530">
    <property type="entry name" value="PepX_C"/>
    <property type="match status" value="1"/>
</dbReference>
<accession>A0A4R4ZP21</accession>
<dbReference type="Proteomes" id="UP000294513">
    <property type="component" value="Unassembled WGS sequence"/>
</dbReference>
<dbReference type="RefSeq" id="WP_131903679.1">
    <property type="nucleotide sequence ID" value="NZ_SMKU01000614.1"/>
</dbReference>
<dbReference type="Gene3D" id="2.60.120.260">
    <property type="entry name" value="Galactose-binding domain-like"/>
    <property type="match status" value="1"/>
</dbReference>
<dbReference type="SUPFAM" id="SSF49785">
    <property type="entry name" value="Galactose-binding domain-like"/>
    <property type="match status" value="1"/>
</dbReference>
<dbReference type="Gene3D" id="1.10.3020.10">
    <property type="entry name" value="alpha-amino acid ester hydrolase ( Helical cap domain)"/>
    <property type="match status" value="1"/>
</dbReference>
<dbReference type="InterPro" id="IPR013736">
    <property type="entry name" value="Xaa-Pro_dipept_C"/>
</dbReference>
<proteinExistence type="predicted"/>
<dbReference type="PANTHER" id="PTHR43056:SF10">
    <property type="entry name" value="COCE_NOND FAMILY, PUTATIVE (AFU_ORTHOLOGUE AFUA_7G00600)-RELATED"/>
    <property type="match status" value="1"/>
</dbReference>
<dbReference type="InterPro" id="IPR050585">
    <property type="entry name" value="Xaa-Pro_dipeptidyl-ppase/CocE"/>
</dbReference>
<reference evidence="3 4" key="1">
    <citation type="submission" date="2019-03" db="EMBL/GenBank/DDBJ databases">
        <title>Draft genome sequences of novel Actinobacteria.</title>
        <authorList>
            <person name="Sahin N."/>
            <person name="Ay H."/>
            <person name="Saygin H."/>
        </authorList>
    </citation>
    <scope>NUCLEOTIDE SEQUENCE [LARGE SCALE GENOMIC DNA]</scope>
    <source>
        <strain evidence="3 4">H3C3</strain>
    </source>
</reference>
<gene>
    <name evidence="3" type="ORF">E1298_46085</name>
</gene>
<comment type="caution">
    <text evidence="3">The sequence shown here is derived from an EMBL/GenBank/DDBJ whole genome shotgun (WGS) entry which is preliminary data.</text>
</comment>
<dbReference type="Gene3D" id="3.40.50.1820">
    <property type="entry name" value="alpha/beta hydrolase"/>
    <property type="match status" value="1"/>
</dbReference>
<dbReference type="InterPro" id="IPR005674">
    <property type="entry name" value="CocE/Ser_esterase"/>
</dbReference>
<dbReference type="InterPro" id="IPR029058">
    <property type="entry name" value="AB_hydrolase_fold"/>
</dbReference>
<protein>
    <submittedName>
        <fullName evidence="3">CocE/NonD family hydrolase</fullName>
    </submittedName>
</protein>
<dbReference type="OrthoDB" id="5240615at2"/>
<organism evidence="3 4">
    <name type="scientific">Actinomadura rubrisoli</name>
    <dbReference type="NCBI Taxonomy" id="2530368"/>
    <lineage>
        <taxon>Bacteria</taxon>
        <taxon>Bacillati</taxon>
        <taxon>Actinomycetota</taxon>
        <taxon>Actinomycetes</taxon>
        <taxon>Streptosporangiales</taxon>
        <taxon>Thermomonosporaceae</taxon>
        <taxon>Actinomadura</taxon>
    </lineage>
</organism>
<dbReference type="GO" id="GO:0008239">
    <property type="term" value="F:dipeptidyl-peptidase activity"/>
    <property type="evidence" value="ECO:0007669"/>
    <property type="project" value="InterPro"/>
</dbReference>